<dbReference type="AlphaFoldDB" id="A0A2T5I652"/>
<name>A0A2T5I652_9PROT</name>
<protein>
    <submittedName>
        <fullName evidence="2">Uncharacterized protein</fullName>
    </submittedName>
</protein>
<evidence type="ECO:0000313" key="3">
    <source>
        <dbReference type="Proteomes" id="UP000244152"/>
    </source>
</evidence>
<dbReference type="Proteomes" id="UP000244152">
    <property type="component" value="Unassembled WGS sequence"/>
</dbReference>
<comment type="caution">
    <text evidence="2">The sequence shown here is derived from an EMBL/GenBank/DDBJ whole genome shotgun (WGS) entry which is preliminary data.</text>
</comment>
<sequence length="127" mass="13984">MSWVGTPSPPRKFRKVLAIALTAKSQNLGTSNGDIPSTLPPACQKNYSSGRAAPPMSDEEEALLGAWLTQIGETDPEGIAVLMNKCRLNMDARRYFVKRARGELCLVNSSMDAYLNEALAKWKLKEK</sequence>
<dbReference type="EMBL" id="QAOK01000030">
    <property type="protein sequence ID" value="PTQ79305.1"/>
    <property type="molecule type" value="Genomic_DNA"/>
</dbReference>
<evidence type="ECO:0000313" key="2">
    <source>
        <dbReference type="EMBL" id="PTQ79305.1"/>
    </source>
</evidence>
<accession>A0A2T5I652</accession>
<gene>
    <name evidence="2" type="ORF">C8R21_13017</name>
</gene>
<organism evidence="2 3">
    <name type="scientific">Nitrosospira multiformis</name>
    <dbReference type="NCBI Taxonomy" id="1231"/>
    <lineage>
        <taxon>Bacteria</taxon>
        <taxon>Pseudomonadati</taxon>
        <taxon>Pseudomonadota</taxon>
        <taxon>Betaproteobacteria</taxon>
        <taxon>Nitrosomonadales</taxon>
        <taxon>Nitrosomonadaceae</taxon>
        <taxon>Nitrosospira</taxon>
    </lineage>
</organism>
<evidence type="ECO:0000256" key="1">
    <source>
        <dbReference type="SAM" id="MobiDB-lite"/>
    </source>
</evidence>
<proteinExistence type="predicted"/>
<feature type="region of interest" description="Disordered" evidence="1">
    <location>
        <begin position="30"/>
        <end position="55"/>
    </location>
</feature>
<reference evidence="2 3" key="1">
    <citation type="submission" date="2018-04" db="EMBL/GenBank/DDBJ databases">
        <title>Active sludge and wastewater microbial communities from Klosterneuburg, Austria.</title>
        <authorList>
            <person name="Wagner M."/>
        </authorList>
    </citation>
    <scope>NUCLEOTIDE SEQUENCE [LARGE SCALE GENOMIC DNA]</scope>
    <source>
        <strain evidence="2 3">Nl12</strain>
    </source>
</reference>